<gene>
    <name evidence="5" type="ORF">NUU61_001876</name>
</gene>
<keyword evidence="3" id="KW-0560">Oxidoreductase</keyword>
<dbReference type="SMART" id="SM00822">
    <property type="entry name" value="PKS_KR"/>
    <property type="match status" value="1"/>
</dbReference>
<reference evidence="5" key="2">
    <citation type="journal article" date="2023" name="IMA Fungus">
        <title>Comparative genomic study of the Penicillium genus elucidates a diverse pangenome and 15 lateral gene transfer events.</title>
        <authorList>
            <person name="Petersen C."/>
            <person name="Sorensen T."/>
            <person name="Nielsen M.R."/>
            <person name="Sondergaard T.E."/>
            <person name="Sorensen J.L."/>
            <person name="Fitzpatrick D.A."/>
            <person name="Frisvad J.C."/>
            <person name="Nielsen K.L."/>
        </authorList>
    </citation>
    <scope>NUCLEOTIDE SEQUENCE</scope>
    <source>
        <strain evidence="5">IBT 34128</strain>
    </source>
</reference>
<dbReference type="Proteomes" id="UP001141434">
    <property type="component" value="Unassembled WGS sequence"/>
</dbReference>
<dbReference type="RefSeq" id="XP_056513525.1">
    <property type="nucleotide sequence ID" value="XM_056652458.1"/>
</dbReference>
<organism evidence="5 6">
    <name type="scientific">Penicillium alfredii</name>
    <dbReference type="NCBI Taxonomy" id="1506179"/>
    <lineage>
        <taxon>Eukaryota</taxon>
        <taxon>Fungi</taxon>
        <taxon>Dikarya</taxon>
        <taxon>Ascomycota</taxon>
        <taxon>Pezizomycotina</taxon>
        <taxon>Eurotiomycetes</taxon>
        <taxon>Eurotiomycetidae</taxon>
        <taxon>Eurotiales</taxon>
        <taxon>Aspergillaceae</taxon>
        <taxon>Penicillium</taxon>
    </lineage>
</organism>
<dbReference type="FunFam" id="3.40.50.720:FF:000084">
    <property type="entry name" value="Short-chain dehydrogenase reductase"/>
    <property type="match status" value="1"/>
</dbReference>
<evidence type="ECO:0000256" key="3">
    <source>
        <dbReference type="ARBA" id="ARBA00023002"/>
    </source>
</evidence>
<dbReference type="AlphaFoldDB" id="A0A9W9FQG5"/>
<dbReference type="InterPro" id="IPR020904">
    <property type="entry name" value="Sc_DH/Rdtase_CS"/>
</dbReference>
<dbReference type="PRINTS" id="PR00081">
    <property type="entry name" value="GDHRDH"/>
</dbReference>
<dbReference type="PANTHER" id="PTHR43639:SF1">
    <property type="entry name" value="SHORT-CHAIN DEHYDROGENASE_REDUCTASE FAMILY PROTEIN"/>
    <property type="match status" value="1"/>
</dbReference>
<dbReference type="PANTHER" id="PTHR43639">
    <property type="entry name" value="OXIDOREDUCTASE, SHORT-CHAIN DEHYDROGENASE/REDUCTASE FAMILY (AFU_ORTHOLOGUE AFUA_5G02870)"/>
    <property type="match status" value="1"/>
</dbReference>
<evidence type="ECO:0000259" key="4">
    <source>
        <dbReference type="SMART" id="SM00822"/>
    </source>
</evidence>
<evidence type="ECO:0000313" key="5">
    <source>
        <dbReference type="EMBL" id="KAJ5104529.1"/>
    </source>
</evidence>
<dbReference type="InterPro" id="IPR002347">
    <property type="entry name" value="SDR_fam"/>
</dbReference>
<comment type="similarity">
    <text evidence="1">Belongs to the short-chain dehydrogenases/reductases (SDR) family.</text>
</comment>
<dbReference type="EMBL" id="JAPMSZ010000004">
    <property type="protein sequence ID" value="KAJ5104529.1"/>
    <property type="molecule type" value="Genomic_DNA"/>
</dbReference>
<dbReference type="Gene3D" id="3.40.50.720">
    <property type="entry name" value="NAD(P)-binding Rossmann-like Domain"/>
    <property type="match status" value="1"/>
</dbReference>
<dbReference type="PROSITE" id="PS00061">
    <property type="entry name" value="ADH_SHORT"/>
    <property type="match status" value="1"/>
</dbReference>
<dbReference type="OrthoDB" id="47007at2759"/>
<comment type="caution">
    <text evidence="5">The sequence shown here is derived from an EMBL/GenBank/DDBJ whole genome shotgun (WGS) entry which is preliminary data.</text>
</comment>
<dbReference type="GO" id="GO:0016491">
    <property type="term" value="F:oxidoreductase activity"/>
    <property type="evidence" value="ECO:0007669"/>
    <property type="project" value="UniProtKB-KW"/>
</dbReference>
<dbReference type="InterPro" id="IPR057326">
    <property type="entry name" value="KR_dom"/>
</dbReference>
<keyword evidence="2" id="KW-0521">NADP</keyword>
<evidence type="ECO:0000256" key="2">
    <source>
        <dbReference type="ARBA" id="ARBA00022857"/>
    </source>
</evidence>
<dbReference type="SUPFAM" id="SSF51735">
    <property type="entry name" value="NAD(P)-binding Rossmann-fold domains"/>
    <property type="match status" value="1"/>
</dbReference>
<evidence type="ECO:0000313" key="6">
    <source>
        <dbReference type="Proteomes" id="UP001141434"/>
    </source>
</evidence>
<sequence length="263" mass="27608">MSVNQDLAGKVAIVTGASRGIGAGIAQKLAQRGAHIAINYLSSTAAAESIAEQIRTNYGVRAITLKADVAQEAEVKAMFEAVHREFGRLDIAVSNSGIEHFGTLGEVAGEEIDRVFAVNVKGQFFVAQEAFRYMEDFGRVMLTSSISATKGVPRHAVYAASKAAVQGMTKCLAVDFGSRNITVNCIAAGGVKTDMYTEMAAKYIPGGENMSPQQIDAALSKWSPLGRPGEVDDISGVAALIASPESQWLTGQTFQVSGGAAMA</sequence>
<reference evidence="5" key="1">
    <citation type="submission" date="2022-11" db="EMBL/GenBank/DDBJ databases">
        <authorList>
            <person name="Petersen C."/>
        </authorList>
    </citation>
    <scope>NUCLEOTIDE SEQUENCE</scope>
    <source>
        <strain evidence="5">IBT 34128</strain>
    </source>
</reference>
<feature type="domain" description="Ketoreductase" evidence="4">
    <location>
        <begin position="10"/>
        <end position="195"/>
    </location>
</feature>
<keyword evidence="6" id="KW-1185">Reference proteome</keyword>
<accession>A0A9W9FQG5</accession>
<dbReference type="GeneID" id="81391626"/>
<evidence type="ECO:0000256" key="1">
    <source>
        <dbReference type="ARBA" id="ARBA00006484"/>
    </source>
</evidence>
<name>A0A9W9FQG5_9EURO</name>
<dbReference type="PRINTS" id="PR00080">
    <property type="entry name" value="SDRFAMILY"/>
</dbReference>
<dbReference type="Pfam" id="PF13561">
    <property type="entry name" value="adh_short_C2"/>
    <property type="match status" value="1"/>
</dbReference>
<protein>
    <recommendedName>
        <fullName evidence="4">Ketoreductase domain-containing protein</fullName>
    </recommendedName>
</protein>
<proteinExistence type="inferred from homology"/>
<dbReference type="InterPro" id="IPR036291">
    <property type="entry name" value="NAD(P)-bd_dom_sf"/>
</dbReference>